<name>A0A5S4EGL9_9PROT</name>
<dbReference type="AlphaFoldDB" id="A0A5S4EGL9"/>
<reference evidence="1 2" key="1">
    <citation type="submission" date="2019-04" db="EMBL/GenBank/DDBJ databases">
        <title>A novel phosphate-accumulating bacterium identified in bioreactor for phosphate removal from wastewater.</title>
        <authorList>
            <person name="Kotlyarov R.Y."/>
            <person name="Beletsky A.V."/>
            <person name="Kallistova A.Y."/>
            <person name="Dorofeev A.G."/>
            <person name="Nikolaev Y.Y."/>
            <person name="Pimenov N.V."/>
            <person name="Ravin N.V."/>
            <person name="Mardanov A.V."/>
        </authorList>
    </citation>
    <scope>NUCLEOTIDE SEQUENCE [LARGE SCALE GENOMIC DNA]</scope>
    <source>
        <strain evidence="1 2">Bin19</strain>
    </source>
</reference>
<keyword evidence="2" id="KW-1185">Reference proteome</keyword>
<accession>A0A5S4EGL9</accession>
<organism evidence="1 2">
    <name type="scientific">Candidatus Accumulibacter phosphatis</name>
    <dbReference type="NCBI Taxonomy" id="327160"/>
    <lineage>
        <taxon>Bacteria</taxon>
        <taxon>Pseudomonadati</taxon>
        <taxon>Pseudomonadota</taxon>
        <taxon>Betaproteobacteria</taxon>
        <taxon>Candidatus Accumulibacter</taxon>
    </lineage>
</organism>
<evidence type="ECO:0000313" key="1">
    <source>
        <dbReference type="EMBL" id="TMQ74394.1"/>
    </source>
</evidence>
<sequence length="96" mass="10749">MKYTWIDTQKRACPPAELCAVLAVSVSDDCSWKRSGTPNRQRLTFSQLLARSRAIHAELKGAYGNLRIRVCANFALRAGQFLEHWISAQEAENLAA</sequence>
<comment type="caution">
    <text evidence="1">The sequence shown here is derived from an EMBL/GenBank/DDBJ whole genome shotgun (WGS) entry which is preliminary data.</text>
</comment>
<evidence type="ECO:0000313" key="2">
    <source>
        <dbReference type="Proteomes" id="UP000306324"/>
    </source>
</evidence>
<protein>
    <submittedName>
        <fullName evidence="1">Mobile element protein</fullName>
    </submittedName>
</protein>
<dbReference type="OrthoDB" id="9803878at2"/>
<dbReference type="EMBL" id="SWAD01000228">
    <property type="protein sequence ID" value="TMQ74394.1"/>
    <property type="molecule type" value="Genomic_DNA"/>
</dbReference>
<proteinExistence type="predicted"/>
<dbReference type="Proteomes" id="UP000306324">
    <property type="component" value="Unassembled WGS sequence"/>
</dbReference>
<dbReference type="RefSeq" id="WP_046536886.1">
    <property type="nucleotide sequence ID" value="NZ_SWAD01000228.1"/>
</dbReference>
<gene>
    <name evidence="1" type="ORF">ACCUM_1552</name>
</gene>